<dbReference type="RefSeq" id="WP_307355621.1">
    <property type="nucleotide sequence ID" value="NZ_BAAACJ010000005.1"/>
</dbReference>
<gene>
    <name evidence="2" type="ORF">QOZ93_001361</name>
</gene>
<dbReference type="EC" id="3.4.-.-" evidence="2"/>
<comment type="caution">
    <text evidence="2">The sequence shown here is derived from an EMBL/GenBank/DDBJ whole genome shotgun (WGS) entry which is preliminary data.</text>
</comment>
<feature type="domain" description="Peptidase U32 collagenase" evidence="1">
    <location>
        <begin position="376"/>
        <end position="487"/>
    </location>
</feature>
<reference evidence="2 3" key="1">
    <citation type="submission" date="2023-07" db="EMBL/GenBank/DDBJ databases">
        <title>Genomic Encyclopedia of Type Strains, Phase IV (KMG-IV): sequencing the most valuable type-strain genomes for metagenomic binning, comparative biology and taxonomic classification.</title>
        <authorList>
            <person name="Goeker M."/>
        </authorList>
    </citation>
    <scope>NUCLEOTIDE SEQUENCE [LARGE SCALE GENOMIC DNA]</scope>
    <source>
        <strain evidence="2 3">DSM 1400</strain>
    </source>
</reference>
<dbReference type="Proteomes" id="UP001224418">
    <property type="component" value="Unassembled WGS sequence"/>
</dbReference>
<dbReference type="InterPro" id="IPR020988">
    <property type="entry name" value="Pept_U32_collagenase"/>
</dbReference>
<dbReference type="PROSITE" id="PS01276">
    <property type="entry name" value="PEPTIDASE_U32"/>
    <property type="match status" value="1"/>
</dbReference>
<dbReference type="InterPro" id="IPR001539">
    <property type="entry name" value="Peptidase_U32"/>
</dbReference>
<proteinExistence type="predicted"/>
<dbReference type="PANTHER" id="PTHR30217">
    <property type="entry name" value="PEPTIDASE U32 FAMILY"/>
    <property type="match status" value="1"/>
</dbReference>
<accession>A0ABU0JT79</accession>
<evidence type="ECO:0000313" key="3">
    <source>
        <dbReference type="Proteomes" id="UP001224418"/>
    </source>
</evidence>
<evidence type="ECO:0000313" key="2">
    <source>
        <dbReference type="EMBL" id="MDQ0479620.1"/>
    </source>
</evidence>
<sequence>MKKIELLAPAGTMESLKAAVQSGADAIYLGGSKFSARAYATNFDDDTMKEAIEYCHFYGVKVYVTINTLLKEEELFEALEYANLLNNIGVDAVIIQDLGLAKLIKQHIKDLEIHASTQMTVHNGEGALYLKSKGFERIVLSRELSLEEIKYISKDLNIETEIFIHGALCISYSGQCLMSSIIGGRSGNRGRCAQPCRLPYKLINKKNNEEKQGYIMSPKDICTLDNIDKIIESGTSSLKIEGRMKRPEYVAGVVKAYRKAIDSYYENRKIDLKEDKNIVTQLFNREGFSKAYFFGNTGKDMMAYNFPKNTGVCLGEVNKDKSITLKDNLRIKDGVRIKDEGFIVNSILINGKEVQNASKGDKVIIKPLKYKKGDVLYKTSDNDLLENLSSYYKEIYRKYDLDLKVRFKVGEPIQIKSYFYDKVFEVEGEIVQKALNKPLDKEKIIKNLSKSGNTRFNINKVELPFFEEGFMPVSSLNNVRRELLDQIFSYIEERNNGVKDNKLNLKVITNEKVEINSMPKTLICVNTDEQLKATLESDIEYIAVNPFIKKNNLDINNIKNKKVYLKVPNIVKDKEWKYVCNIIDKYIEDIEGILTSNLGIIGTYKNRTKILVDYKINLFNSYAYEFLNDVEGIYISPELNKKDLRKTLDSIGKNNNLGILIYGRYELMISEYCPIGAFYGNKTEKKSCNNSCLNGEYYLKDRMGEEFLIITDKFCRSYVLNSSITNLISQNDELKSMGIKNYRIDFTDESYEICKRVLDVLQGNSKEIPELKFTKGHYKRGVE</sequence>
<dbReference type="InterPro" id="IPR051454">
    <property type="entry name" value="RNA/ubiquinone_mod_enzymes"/>
</dbReference>
<name>A0ABU0JT79_HATLI</name>
<dbReference type="PANTHER" id="PTHR30217:SF10">
    <property type="entry name" value="23S RRNA 5-HYDROXYCYTIDINE C2501 SYNTHASE"/>
    <property type="match status" value="1"/>
</dbReference>
<protein>
    <submittedName>
        <fullName evidence="2">Protease</fullName>
        <ecNumber evidence="2">3.4.-.-</ecNumber>
    </submittedName>
</protein>
<dbReference type="Pfam" id="PF01136">
    <property type="entry name" value="Peptidase_U32"/>
    <property type="match status" value="2"/>
</dbReference>
<dbReference type="EMBL" id="JAUSWN010000010">
    <property type="protein sequence ID" value="MDQ0479620.1"/>
    <property type="molecule type" value="Genomic_DNA"/>
</dbReference>
<keyword evidence="2" id="KW-0378">Hydrolase</keyword>
<dbReference type="Pfam" id="PF12392">
    <property type="entry name" value="DUF3656"/>
    <property type="match status" value="1"/>
</dbReference>
<evidence type="ECO:0000259" key="1">
    <source>
        <dbReference type="Pfam" id="PF12392"/>
    </source>
</evidence>
<dbReference type="GO" id="GO:0006508">
    <property type="term" value="P:proteolysis"/>
    <property type="evidence" value="ECO:0007669"/>
    <property type="project" value="UniProtKB-KW"/>
</dbReference>
<organism evidence="2 3">
    <name type="scientific">Hathewaya limosa</name>
    <name type="common">Clostridium limosum</name>
    <dbReference type="NCBI Taxonomy" id="1536"/>
    <lineage>
        <taxon>Bacteria</taxon>
        <taxon>Bacillati</taxon>
        <taxon>Bacillota</taxon>
        <taxon>Clostridia</taxon>
        <taxon>Eubacteriales</taxon>
        <taxon>Clostridiaceae</taxon>
        <taxon>Hathewaya</taxon>
    </lineage>
</organism>
<dbReference type="GO" id="GO:0008233">
    <property type="term" value="F:peptidase activity"/>
    <property type="evidence" value="ECO:0007669"/>
    <property type="project" value="UniProtKB-KW"/>
</dbReference>
<keyword evidence="2" id="KW-0645">Protease</keyword>
<keyword evidence="3" id="KW-1185">Reference proteome</keyword>